<keyword evidence="1 5" id="KW-0479">Metal-binding</keyword>
<dbReference type="InterPro" id="IPR011051">
    <property type="entry name" value="RmlC_Cupin_sf"/>
</dbReference>
<evidence type="ECO:0000256" key="3">
    <source>
        <dbReference type="ARBA" id="ARBA00029741"/>
    </source>
</evidence>
<gene>
    <name evidence="9" type="ORF">H8718_00575</name>
</gene>
<name>A0A926IBU1_9FIRM</name>
<evidence type="ECO:0000256" key="5">
    <source>
        <dbReference type="PIRSR" id="PIRSR036894-1"/>
    </source>
</evidence>
<dbReference type="SUPFAM" id="SSF51182">
    <property type="entry name" value="RmlC-like cupins"/>
    <property type="match status" value="1"/>
</dbReference>
<protein>
    <recommendedName>
        <fullName evidence="3">Phosphohexomutase</fullName>
    </recommendedName>
    <alternativeName>
        <fullName evidence="4">Phosphomannose isomerase</fullName>
    </alternativeName>
</protein>
<dbReference type="GO" id="GO:0008270">
    <property type="term" value="F:zinc ion binding"/>
    <property type="evidence" value="ECO:0007669"/>
    <property type="project" value="InterPro"/>
</dbReference>
<reference evidence="9" key="1">
    <citation type="submission" date="2020-08" db="EMBL/GenBank/DDBJ databases">
        <title>Genome public.</title>
        <authorList>
            <person name="Liu C."/>
            <person name="Sun Q."/>
        </authorList>
    </citation>
    <scope>NUCLEOTIDE SEQUENCE</scope>
    <source>
        <strain evidence="9">NSJ-12</strain>
    </source>
</reference>
<feature type="domain" description="Phosphomannose isomerase type I catalytic" evidence="7">
    <location>
        <begin position="7"/>
        <end position="108"/>
    </location>
</feature>
<dbReference type="RefSeq" id="WP_249331133.1">
    <property type="nucleotide sequence ID" value="NZ_JACRSY010000001.1"/>
</dbReference>
<comment type="cofactor">
    <cofactor evidence="5">
        <name>Zn(2+)</name>
        <dbReference type="ChEBI" id="CHEBI:29105"/>
    </cofactor>
    <text evidence="5">Binds 1 zinc ion per subunit.</text>
</comment>
<feature type="domain" description="Mannose-6-phosphate isomerase cupin" evidence="8">
    <location>
        <begin position="224"/>
        <end position="299"/>
    </location>
</feature>
<dbReference type="InterPro" id="IPR046457">
    <property type="entry name" value="PMI_typeI_cat"/>
</dbReference>
<keyword evidence="2 5" id="KW-0862">Zinc</keyword>
<comment type="caution">
    <text evidence="9">The sequence shown here is derived from an EMBL/GenBank/DDBJ whole genome shotgun (WGS) entry which is preliminary data.</text>
</comment>
<evidence type="ECO:0000313" key="10">
    <source>
        <dbReference type="Proteomes" id="UP000655830"/>
    </source>
</evidence>
<dbReference type="PANTHER" id="PTHR42742:SF3">
    <property type="entry name" value="FRUCTOKINASE"/>
    <property type="match status" value="1"/>
</dbReference>
<feature type="binding site" evidence="5">
    <location>
        <position position="97"/>
    </location>
    <ligand>
        <name>Zn(2+)</name>
        <dbReference type="ChEBI" id="CHEBI:29105"/>
    </ligand>
</feature>
<keyword evidence="9" id="KW-0413">Isomerase</keyword>
<evidence type="ECO:0000256" key="2">
    <source>
        <dbReference type="ARBA" id="ARBA00022833"/>
    </source>
</evidence>
<feature type="active site" evidence="6">
    <location>
        <position position="191"/>
    </location>
</feature>
<keyword evidence="10" id="KW-1185">Reference proteome</keyword>
<feature type="binding site" evidence="5">
    <location>
        <position position="114"/>
    </location>
    <ligand>
        <name>Zn(2+)</name>
        <dbReference type="ChEBI" id="CHEBI:29105"/>
    </ligand>
</feature>
<dbReference type="PANTHER" id="PTHR42742">
    <property type="entry name" value="TRANSCRIPTIONAL REPRESSOR MPRA"/>
    <property type="match status" value="1"/>
</dbReference>
<evidence type="ECO:0000259" key="8">
    <source>
        <dbReference type="Pfam" id="PF21621"/>
    </source>
</evidence>
<evidence type="ECO:0000256" key="6">
    <source>
        <dbReference type="PIRSR" id="PIRSR036894-2"/>
    </source>
</evidence>
<sequence>MKPLLFKPVYVERIWGGRDLEKYRDDMPEGVIGERWDVSAHTAGMSVVSEGEYAGKTLLELVETLGEELVGSKCAGKEFPLLIKLINSCDSLSVQVHPGDEYARRVENQFGKTECWYVMDAKEGAALVIGTKTTDKDAFKTAALEGTLDQYLNTIPVKKGDFFYIPSGLIHAIGPGVIIAEIQQSSDITYRVYDYNRGREMHLDKAMEVTDFTLTPETAISETLLCQGEYFTVEKHTITDSFKDTSNEEKFFLFTCVEGEGTLICDGFEAKINLGESFLIPATTGEYEIKGNLTVLKSFVA</sequence>
<accession>A0A926IBU1</accession>
<proteinExistence type="predicted"/>
<dbReference type="Proteomes" id="UP000655830">
    <property type="component" value="Unassembled WGS sequence"/>
</dbReference>
<dbReference type="PIRSF" id="PIRSF036894">
    <property type="entry name" value="PMI_Firm_short"/>
    <property type="match status" value="1"/>
</dbReference>
<evidence type="ECO:0000256" key="1">
    <source>
        <dbReference type="ARBA" id="ARBA00022723"/>
    </source>
</evidence>
<dbReference type="AlphaFoldDB" id="A0A926IBU1"/>
<dbReference type="Gene3D" id="2.60.120.10">
    <property type="entry name" value="Jelly Rolls"/>
    <property type="match status" value="2"/>
</dbReference>
<dbReference type="InterPro" id="IPR014628">
    <property type="entry name" value="Man6P_isomerase_Firm_short"/>
</dbReference>
<feature type="binding site" evidence="5">
    <location>
        <position position="171"/>
    </location>
    <ligand>
        <name>Zn(2+)</name>
        <dbReference type="ChEBI" id="CHEBI:29105"/>
    </ligand>
</feature>
<dbReference type="Pfam" id="PF21621">
    <property type="entry name" value="MPI_cupin_dom"/>
    <property type="match status" value="1"/>
</dbReference>
<dbReference type="GO" id="GO:0004476">
    <property type="term" value="F:mannose-6-phosphate isomerase activity"/>
    <property type="evidence" value="ECO:0007669"/>
    <property type="project" value="InterPro"/>
</dbReference>
<dbReference type="InterPro" id="IPR049071">
    <property type="entry name" value="MPI_cupin_dom"/>
</dbReference>
<dbReference type="Pfam" id="PF20511">
    <property type="entry name" value="PMI_typeI_cat"/>
    <property type="match status" value="1"/>
</dbReference>
<dbReference type="GO" id="GO:0005975">
    <property type="term" value="P:carbohydrate metabolic process"/>
    <property type="evidence" value="ECO:0007669"/>
    <property type="project" value="InterPro"/>
</dbReference>
<dbReference type="InterPro" id="IPR014710">
    <property type="entry name" value="RmlC-like_jellyroll"/>
</dbReference>
<dbReference type="CDD" id="cd07010">
    <property type="entry name" value="cupin_PMI_type_I_N_bac"/>
    <property type="match status" value="1"/>
</dbReference>
<evidence type="ECO:0000259" key="7">
    <source>
        <dbReference type="Pfam" id="PF20511"/>
    </source>
</evidence>
<organism evidence="9 10">
    <name type="scientific">Zhenhengia yiwuensis</name>
    <dbReference type="NCBI Taxonomy" id="2763666"/>
    <lineage>
        <taxon>Bacteria</taxon>
        <taxon>Bacillati</taxon>
        <taxon>Bacillota</taxon>
        <taxon>Clostridia</taxon>
        <taxon>Lachnospirales</taxon>
        <taxon>Lachnospiraceae</taxon>
        <taxon>Zhenhengia</taxon>
    </lineage>
</organism>
<evidence type="ECO:0000256" key="4">
    <source>
        <dbReference type="ARBA" id="ARBA00030762"/>
    </source>
</evidence>
<dbReference type="EMBL" id="JACRSY010000001">
    <property type="protein sequence ID" value="MBC8578032.1"/>
    <property type="molecule type" value="Genomic_DNA"/>
</dbReference>
<dbReference type="InterPro" id="IPR051804">
    <property type="entry name" value="Carb_Metab_Reg_Kinase/Isom"/>
</dbReference>
<evidence type="ECO:0000313" key="9">
    <source>
        <dbReference type="EMBL" id="MBC8578032.1"/>
    </source>
</evidence>